<accession>A0A7S3JYI8</accession>
<evidence type="ECO:0000313" key="1">
    <source>
        <dbReference type="EMBL" id="CAE0367016.1"/>
    </source>
</evidence>
<protein>
    <submittedName>
        <fullName evidence="1">Uncharacterized protein</fullName>
    </submittedName>
</protein>
<gene>
    <name evidence="1" type="ORF">ALAG00032_LOCUS7764</name>
</gene>
<reference evidence="1" key="1">
    <citation type="submission" date="2021-01" db="EMBL/GenBank/DDBJ databases">
        <authorList>
            <person name="Corre E."/>
            <person name="Pelletier E."/>
            <person name="Niang G."/>
            <person name="Scheremetjew M."/>
            <person name="Finn R."/>
            <person name="Kale V."/>
            <person name="Holt S."/>
            <person name="Cochrane G."/>
            <person name="Meng A."/>
            <person name="Brown T."/>
            <person name="Cohen L."/>
        </authorList>
    </citation>
    <scope>NUCLEOTIDE SEQUENCE</scope>
    <source>
        <strain evidence="1">CCMP1510</strain>
    </source>
</reference>
<dbReference type="AlphaFoldDB" id="A0A7S3JYI8"/>
<organism evidence="1">
    <name type="scientific">Aureoumbra lagunensis</name>
    <dbReference type="NCBI Taxonomy" id="44058"/>
    <lineage>
        <taxon>Eukaryota</taxon>
        <taxon>Sar</taxon>
        <taxon>Stramenopiles</taxon>
        <taxon>Ochrophyta</taxon>
        <taxon>Pelagophyceae</taxon>
        <taxon>Pelagomonadales</taxon>
        <taxon>Aureoumbra</taxon>
    </lineage>
</organism>
<dbReference type="EMBL" id="HBIJ01011335">
    <property type="protein sequence ID" value="CAE0367016.1"/>
    <property type="molecule type" value="Transcribed_RNA"/>
</dbReference>
<sequence>MNGFQERLRRSRVNNAERFRRNQQVWYRFDGYDGKVHRGLVQEWRHDMNQLTVVYGDNSYVVHRKLDDIITKLDDGEVVVVDESRAALDDEELEDYEENNDENIDEAVIDDDDDDEYYIKPRSTKRRAKRKATQISNQFYCNQDVYCYFGKLLYHGVVNDWDSVSKKLLVSYDDNTYCEHSGELTEILIAIPRGAVVHECVNDNSEGLDNLSDDDELDYVHDELDYVDDDYDDDDDDIFASYHTTPPKTGEQYQEERQRLINIHQAESQDFSKKREAYFKSEEYLKQGDQSRLAGLRAQHSSFIRAVGTDYPPADGNTLAAVLVEAVRASIEKANSAEGVDAFPCPVLEQRDALKGKQFGHHAIRGQDIRGHYTKQKRRGPFGVGFKAERFECGMGAFDIIEASGFCCPNCFKLVPSFDFLRLNYGGYEYDRIYEIATSRDAIDGSVFRDTAELLGSNTKMAKMVRGILRIGTEAENERVPKDLLSVHKERCTCKTPRNWNKNPTSILVAVKQDKTLYTEFGTETPAATSPSRPPRTVQESIARPDYVLPKPDARMYLGVKKDHNRWHVEVKSRGKKLKVEIFTDLDNAIKFYDDLNRKKGCYNFLNRPTDEDYESLMDNKRIGLHDHSSRPEDLYYKNISKCESSNKYRVQLSKFGQPLYRSKERYDSQKEAAEAADVIIRSQIEDGYARWRQLNFPQLHEFKMPLTHYAPAKGFESYKK</sequence>
<name>A0A7S3JYI8_9STRA</name>
<proteinExistence type="predicted"/>